<evidence type="ECO:0000256" key="13">
    <source>
        <dbReference type="SAM" id="MobiDB-lite"/>
    </source>
</evidence>
<keyword evidence="8" id="KW-0067">ATP-binding</keyword>
<dbReference type="InterPro" id="IPR004358">
    <property type="entry name" value="Sig_transdc_His_kin-like_C"/>
</dbReference>
<dbReference type="CDD" id="cd00082">
    <property type="entry name" value="HisKA"/>
    <property type="match status" value="1"/>
</dbReference>
<evidence type="ECO:0000256" key="1">
    <source>
        <dbReference type="ARBA" id="ARBA00000085"/>
    </source>
</evidence>
<dbReference type="Proteomes" id="UP001597197">
    <property type="component" value="Unassembled WGS sequence"/>
</dbReference>
<feature type="domain" description="PAC" evidence="16">
    <location>
        <begin position="410"/>
        <end position="461"/>
    </location>
</feature>
<dbReference type="InterPro" id="IPR036641">
    <property type="entry name" value="HPT_dom_sf"/>
</dbReference>
<dbReference type="InterPro" id="IPR000700">
    <property type="entry name" value="PAS-assoc_C"/>
</dbReference>
<dbReference type="PROSITE" id="PS50113">
    <property type="entry name" value="PAC"/>
    <property type="match status" value="2"/>
</dbReference>
<comment type="catalytic activity">
    <reaction evidence="1">
        <text>ATP + protein L-histidine = ADP + protein N-phospho-L-histidine.</text>
        <dbReference type="EC" id="2.7.13.3"/>
    </reaction>
</comment>
<name>A0ABW4QWJ6_9BACT</name>
<dbReference type="InterPro" id="IPR003661">
    <property type="entry name" value="HisK_dim/P_dom"/>
</dbReference>
<dbReference type="Gene3D" id="1.10.287.130">
    <property type="match status" value="1"/>
</dbReference>
<evidence type="ECO:0000256" key="12">
    <source>
        <dbReference type="PROSITE-ProRule" id="PRU00169"/>
    </source>
</evidence>
<feature type="region of interest" description="Disordered" evidence="13">
    <location>
        <begin position="1"/>
        <end position="20"/>
    </location>
</feature>
<dbReference type="CDD" id="cd17546">
    <property type="entry name" value="REC_hyHK_CKI1_RcsC-like"/>
    <property type="match status" value="1"/>
</dbReference>
<evidence type="ECO:0000256" key="9">
    <source>
        <dbReference type="ARBA" id="ARBA00022989"/>
    </source>
</evidence>
<feature type="domain" description="Histidine kinase" evidence="14">
    <location>
        <begin position="479"/>
        <end position="706"/>
    </location>
</feature>
<evidence type="ECO:0000256" key="11">
    <source>
        <dbReference type="ARBA" id="ARBA00023136"/>
    </source>
</evidence>
<evidence type="ECO:0000256" key="7">
    <source>
        <dbReference type="ARBA" id="ARBA00022741"/>
    </source>
</evidence>
<dbReference type="SUPFAM" id="SSF47384">
    <property type="entry name" value="Homodimeric domain of signal transducing histidine kinase"/>
    <property type="match status" value="1"/>
</dbReference>
<dbReference type="InterPro" id="IPR001789">
    <property type="entry name" value="Sig_transdc_resp-reg_receiver"/>
</dbReference>
<dbReference type="InterPro" id="IPR003594">
    <property type="entry name" value="HATPase_dom"/>
</dbReference>
<dbReference type="InterPro" id="IPR013656">
    <property type="entry name" value="PAS_4"/>
</dbReference>
<dbReference type="CDD" id="cd16922">
    <property type="entry name" value="HATPase_EvgS-ArcB-TorS-like"/>
    <property type="match status" value="1"/>
</dbReference>
<evidence type="ECO:0000259" key="16">
    <source>
        <dbReference type="PROSITE" id="PS50113"/>
    </source>
</evidence>
<keyword evidence="6" id="KW-0812">Transmembrane</keyword>
<evidence type="ECO:0000256" key="2">
    <source>
        <dbReference type="ARBA" id="ARBA00004651"/>
    </source>
</evidence>
<dbReference type="PRINTS" id="PR00344">
    <property type="entry name" value="BCTRLSENSOR"/>
</dbReference>
<evidence type="ECO:0000313" key="17">
    <source>
        <dbReference type="EMBL" id="MFD1873943.1"/>
    </source>
</evidence>
<dbReference type="PANTHER" id="PTHR45339:SF1">
    <property type="entry name" value="HYBRID SIGNAL TRANSDUCTION HISTIDINE KINASE J"/>
    <property type="match status" value="1"/>
</dbReference>
<evidence type="ECO:0000259" key="14">
    <source>
        <dbReference type="PROSITE" id="PS50109"/>
    </source>
</evidence>
<dbReference type="InterPro" id="IPR005467">
    <property type="entry name" value="His_kinase_dom"/>
</dbReference>
<organism evidence="17 18">
    <name type="scientific">Hymenobacter bucti</name>
    <dbReference type="NCBI Taxonomy" id="1844114"/>
    <lineage>
        <taxon>Bacteria</taxon>
        <taxon>Pseudomonadati</taxon>
        <taxon>Bacteroidota</taxon>
        <taxon>Cytophagia</taxon>
        <taxon>Cytophagales</taxon>
        <taxon>Hymenobacteraceae</taxon>
        <taxon>Hymenobacter</taxon>
    </lineage>
</organism>
<evidence type="ECO:0000256" key="8">
    <source>
        <dbReference type="ARBA" id="ARBA00022840"/>
    </source>
</evidence>
<dbReference type="SMART" id="SM00388">
    <property type="entry name" value="HisKA"/>
    <property type="match status" value="1"/>
</dbReference>
<evidence type="ECO:0000259" key="15">
    <source>
        <dbReference type="PROSITE" id="PS50110"/>
    </source>
</evidence>
<dbReference type="PROSITE" id="PS50109">
    <property type="entry name" value="HIS_KIN"/>
    <property type="match status" value="1"/>
</dbReference>
<evidence type="ECO:0000256" key="6">
    <source>
        <dbReference type="ARBA" id="ARBA00022692"/>
    </source>
</evidence>
<sequence>MPLDSSPVTSAASLPPPDEEHARQVYAELQLAELQQALAATQAQVAIQHNRYLALLEKLPPGASLPGPAGQVRHYPVYSAEAEALPATPAAPASNAPQMPLLTRLLEHNPNPVLLLTATGETRYANAAALALGPALRHESQPNGYLLPLVRKALRTGATQQQEIALADRWYLLQAVPGPGETCATLYLTDCTSVHSAEQRLAEQREFYETILHELPIEVAAFDTEHRYRFVNASEVPDAVVRDWVAGKTNEAACAHRQLPPELAAERDRHFALAVQQRTEVQWEEVLMTPAGPQRILRQLRPVHGPGGELRLLVGMGLNVTERYQAEKQLVEQRAFYEFIFNQLPCDIDIFDAQFRYLFVNEYGITDPALREWVIGRDNFEYLARTGWPRAMAEEHHARLEQAVRERQLVTYAESFARPEGTRHLLRFLQPVFHADGSLYLVLGYGHDITEQVLAEQALTQAKLVAEESVRVKETFLANMSHEIRTPMNAISGMSQLLAKTPLSPMQLNYQQAIATSADNLLVIINDVLDLSKLEMGKLTLETIGFAPTELLSQVEQTLHFKAAEKGLSLVMELGAQVPPVLLGDPSRIRQVLLNLAGNALKFTEKGHVTIACTLQAADFDGPHGTVAVEFRVTDTGIGIEPEYLDTIFHEFSQADSSVSRKFGGTGLGLSICRNLVQLMGSEVKVASRKHKGTTTRFGLRLPVGAAHDLPQPKHPTAEATVLREHLRNKQVLLVEDNLFNRQIARSFLAQAEVQVTEAEHGARAVELARRQDFDLILMDVQMPVMDGYAATAVLRKQLGITTPIIALTANAINGEREKCLAAGMNGYLAKPFQEAQLLHVLSDWLLPAEYTGPLALSALASIERPAAGTASLYCINDLLQAGQGDPEFVVFMLHTFLESCHEALQELHQGLREANLAQLKGTAHMLKPSLQHLNAWQALPPVEKLNKWDGEFQPEPLRGIVKSVEGLLGEVMAQINLDLQEERVLTRTIAA</sequence>
<proteinExistence type="predicted"/>
<accession>A0ABW4QWJ6</accession>
<dbReference type="PANTHER" id="PTHR45339">
    <property type="entry name" value="HYBRID SIGNAL TRANSDUCTION HISTIDINE KINASE J"/>
    <property type="match status" value="1"/>
</dbReference>
<dbReference type="Gene3D" id="3.30.450.20">
    <property type="entry name" value="PAS domain"/>
    <property type="match status" value="2"/>
</dbReference>
<feature type="compositionally biased region" description="Polar residues" evidence="13">
    <location>
        <begin position="1"/>
        <end position="12"/>
    </location>
</feature>
<keyword evidence="4" id="KW-1003">Cell membrane</keyword>
<feature type="domain" description="PAC" evidence="16">
    <location>
        <begin position="281"/>
        <end position="332"/>
    </location>
</feature>
<dbReference type="PROSITE" id="PS50110">
    <property type="entry name" value="RESPONSE_REGULATORY"/>
    <property type="match status" value="1"/>
</dbReference>
<dbReference type="SUPFAM" id="SSF55874">
    <property type="entry name" value="ATPase domain of HSP90 chaperone/DNA topoisomerase II/histidine kinase"/>
    <property type="match status" value="1"/>
</dbReference>
<dbReference type="SUPFAM" id="SSF47226">
    <property type="entry name" value="Histidine-containing phosphotransfer domain, HPT domain"/>
    <property type="match status" value="1"/>
</dbReference>
<evidence type="ECO:0000256" key="3">
    <source>
        <dbReference type="ARBA" id="ARBA00012438"/>
    </source>
</evidence>
<dbReference type="InterPro" id="IPR036890">
    <property type="entry name" value="HATPase_C_sf"/>
</dbReference>
<keyword evidence="7" id="KW-0547">Nucleotide-binding</keyword>
<keyword evidence="10" id="KW-0902">Two-component regulatory system</keyword>
<feature type="modified residue" description="4-aspartylphosphate" evidence="12">
    <location>
        <position position="780"/>
    </location>
</feature>
<dbReference type="EC" id="2.7.13.3" evidence="3"/>
<evidence type="ECO:0000256" key="5">
    <source>
        <dbReference type="ARBA" id="ARBA00022553"/>
    </source>
</evidence>
<dbReference type="SMART" id="SM00387">
    <property type="entry name" value="HATPase_c"/>
    <property type="match status" value="1"/>
</dbReference>
<dbReference type="Pfam" id="PF00512">
    <property type="entry name" value="HisKA"/>
    <property type="match status" value="1"/>
</dbReference>
<dbReference type="Pfam" id="PF08448">
    <property type="entry name" value="PAS_4"/>
    <property type="match status" value="2"/>
</dbReference>
<dbReference type="SMART" id="SM00448">
    <property type="entry name" value="REC"/>
    <property type="match status" value="1"/>
</dbReference>
<dbReference type="Gene3D" id="3.40.50.2300">
    <property type="match status" value="1"/>
</dbReference>
<dbReference type="SUPFAM" id="SSF52172">
    <property type="entry name" value="CheY-like"/>
    <property type="match status" value="1"/>
</dbReference>
<dbReference type="InterPro" id="IPR035965">
    <property type="entry name" value="PAS-like_dom_sf"/>
</dbReference>
<comment type="caution">
    <text evidence="17">The sequence shown here is derived from an EMBL/GenBank/DDBJ whole genome shotgun (WGS) entry which is preliminary data.</text>
</comment>
<keyword evidence="9" id="KW-1133">Transmembrane helix</keyword>
<dbReference type="Pfam" id="PF02518">
    <property type="entry name" value="HATPase_c"/>
    <property type="match status" value="1"/>
</dbReference>
<feature type="domain" description="Response regulatory" evidence="15">
    <location>
        <begin position="731"/>
        <end position="846"/>
    </location>
</feature>
<keyword evidence="11" id="KW-0472">Membrane</keyword>
<dbReference type="EMBL" id="JBHUFD010000005">
    <property type="protein sequence ID" value="MFD1873943.1"/>
    <property type="molecule type" value="Genomic_DNA"/>
</dbReference>
<evidence type="ECO:0000313" key="18">
    <source>
        <dbReference type="Proteomes" id="UP001597197"/>
    </source>
</evidence>
<dbReference type="RefSeq" id="WP_382315278.1">
    <property type="nucleotide sequence ID" value="NZ_JBHUFD010000005.1"/>
</dbReference>
<comment type="subcellular location">
    <subcellularLocation>
        <location evidence="2">Cell membrane</location>
        <topology evidence="2">Multi-pass membrane protein</topology>
    </subcellularLocation>
</comment>
<protein>
    <recommendedName>
        <fullName evidence="3">histidine kinase</fullName>
        <ecNumber evidence="3">2.7.13.3</ecNumber>
    </recommendedName>
</protein>
<dbReference type="Pfam" id="PF00072">
    <property type="entry name" value="Response_reg"/>
    <property type="match status" value="1"/>
</dbReference>
<reference evidence="18" key="1">
    <citation type="journal article" date="2019" name="Int. J. Syst. Evol. Microbiol.">
        <title>The Global Catalogue of Microorganisms (GCM) 10K type strain sequencing project: providing services to taxonomists for standard genome sequencing and annotation.</title>
        <authorList>
            <consortium name="The Broad Institute Genomics Platform"/>
            <consortium name="The Broad Institute Genome Sequencing Center for Infectious Disease"/>
            <person name="Wu L."/>
            <person name="Ma J."/>
        </authorList>
    </citation>
    <scope>NUCLEOTIDE SEQUENCE [LARGE SCALE GENOMIC DNA]</scope>
    <source>
        <strain evidence="18">CGMCC 1.15795</strain>
    </source>
</reference>
<dbReference type="SUPFAM" id="SSF55785">
    <property type="entry name" value="PYP-like sensor domain (PAS domain)"/>
    <property type="match status" value="2"/>
</dbReference>
<dbReference type="Gene3D" id="1.20.120.160">
    <property type="entry name" value="HPT domain"/>
    <property type="match status" value="1"/>
</dbReference>
<gene>
    <name evidence="17" type="ORF">ACFSDX_15970</name>
</gene>
<keyword evidence="18" id="KW-1185">Reference proteome</keyword>
<evidence type="ECO:0000256" key="4">
    <source>
        <dbReference type="ARBA" id="ARBA00022475"/>
    </source>
</evidence>
<dbReference type="InterPro" id="IPR011006">
    <property type="entry name" value="CheY-like_superfamily"/>
</dbReference>
<keyword evidence="5 12" id="KW-0597">Phosphoprotein</keyword>
<dbReference type="Gene3D" id="3.30.565.10">
    <property type="entry name" value="Histidine kinase-like ATPase, C-terminal domain"/>
    <property type="match status" value="1"/>
</dbReference>
<evidence type="ECO:0000256" key="10">
    <source>
        <dbReference type="ARBA" id="ARBA00023012"/>
    </source>
</evidence>
<dbReference type="InterPro" id="IPR036097">
    <property type="entry name" value="HisK_dim/P_sf"/>
</dbReference>